<dbReference type="GO" id="GO:0009103">
    <property type="term" value="P:lipopolysaccharide biosynthetic process"/>
    <property type="evidence" value="ECO:0007669"/>
    <property type="project" value="UniProtKB-KW"/>
</dbReference>
<dbReference type="EMBL" id="JADIMI010000081">
    <property type="protein sequence ID" value="MBO8452924.1"/>
    <property type="molecule type" value="Genomic_DNA"/>
</dbReference>
<evidence type="ECO:0000256" key="4">
    <source>
        <dbReference type="ARBA" id="ARBA00022692"/>
    </source>
</evidence>
<evidence type="ECO:0000313" key="12">
    <source>
        <dbReference type="Proteomes" id="UP000823661"/>
    </source>
</evidence>
<dbReference type="CDD" id="cd04179">
    <property type="entry name" value="DPM_DPG-synthase_like"/>
    <property type="match status" value="1"/>
</dbReference>
<dbReference type="Gene3D" id="3.90.550.10">
    <property type="entry name" value="Spore Coat Polysaccharide Biosynthesis Protein SpsA, Chain A"/>
    <property type="match status" value="1"/>
</dbReference>
<evidence type="ECO:0000256" key="6">
    <source>
        <dbReference type="ARBA" id="ARBA00022989"/>
    </source>
</evidence>
<dbReference type="AlphaFoldDB" id="A0A9D9HIL2"/>
<gene>
    <name evidence="11" type="ORF">IAC06_08625</name>
</gene>
<dbReference type="PANTHER" id="PTHR48090">
    <property type="entry name" value="UNDECAPRENYL-PHOSPHATE 4-DEOXY-4-FORMAMIDO-L-ARABINOSE TRANSFERASE-RELATED"/>
    <property type="match status" value="1"/>
</dbReference>
<evidence type="ECO:0000256" key="8">
    <source>
        <dbReference type="SAM" id="Phobius"/>
    </source>
</evidence>
<feature type="transmembrane region" description="Helical" evidence="8">
    <location>
        <begin position="383"/>
        <end position="412"/>
    </location>
</feature>
<dbReference type="InterPro" id="IPR001173">
    <property type="entry name" value="Glyco_trans_2-like"/>
</dbReference>
<evidence type="ECO:0000256" key="7">
    <source>
        <dbReference type="ARBA" id="ARBA00023136"/>
    </source>
</evidence>
<reference evidence="11" key="1">
    <citation type="submission" date="2020-10" db="EMBL/GenBank/DDBJ databases">
        <authorList>
            <person name="Gilroy R."/>
        </authorList>
    </citation>
    <scope>NUCLEOTIDE SEQUENCE</scope>
    <source>
        <strain evidence="11">B1-20833</strain>
    </source>
</reference>
<protein>
    <submittedName>
        <fullName evidence="11">DUF2062 domain-containing protein</fullName>
    </submittedName>
</protein>
<evidence type="ECO:0000259" key="9">
    <source>
        <dbReference type="Pfam" id="PF00535"/>
    </source>
</evidence>
<evidence type="ECO:0000259" key="10">
    <source>
        <dbReference type="Pfam" id="PF09835"/>
    </source>
</evidence>
<feature type="domain" description="Glycosyltransferase 2-like" evidence="9">
    <location>
        <begin position="21"/>
        <end position="159"/>
    </location>
</feature>
<evidence type="ECO:0000256" key="5">
    <source>
        <dbReference type="ARBA" id="ARBA00022985"/>
    </source>
</evidence>
<feature type="transmembrane region" description="Helical" evidence="8">
    <location>
        <begin position="303"/>
        <end position="326"/>
    </location>
</feature>
<keyword evidence="3" id="KW-0808">Transferase</keyword>
<dbReference type="GO" id="GO:0005886">
    <property type="term" value="C:plasma membrane"/>
    <property type="evidence" value="ECO:0007669"/>
    <property type="project" value="TreeGrafter"/>
</dbReference>
<organism evidence="11 12">
    <name type="scientific">Candidatus Cryptobacteroides intestinavium</name>
    <dbReference type="NCBI Taxonomy" id="2840766"/>
    <lineage>
        <taxon>Bacteria</taxon>
        <taxon>Pseudomonadati</taxon>
        <taxon>Bacteroidota</taxon>
        <taxon>Bacteroidia</taxon>
        <taxon>Bacteroidales</taxon>
        <taxon>Candidatus Cryptobacteroides</taxon>
    </lineage>
</organism>
<keyword evidence="5" id="KW-0448">Lipopolysaccharide biosynthesis</keyword>
<dbReference type="Pfam" id="PF00535">
    <property type="entry name" value="Glycos_transf_2"/>
    <property type="match status" value="1"/>
</dbReference>
<keyword evidence="4 8" id="KW-0812">Transmembrane</keyword>
<proteinExistence type="predicted"/>
<dbReference type="InterPro" id="IPR050256">
    <property type="entry name" value="Glycosyltransferase_2"/>
</dbReference>
<keyword evidence="6 8" id="KW-1133">Transmembrane helix</keyword>
<feature type="transmembrane region" description="Helical" evidence="8">
    <location>
        <begin position="249"/>
        <end position="268"/>
    </location>
</feature>
<keyword evidence="2" id="KW-0328">Glycosyltransferase</keyword>
<dbReference type="GO" id="GO:0099621">
    <property type="term" value="F:undecaprenyl-phosphate 4-deoxy-4-formamido-L-arabinose transferase activity"/>
    <property type="evidence" value="ECO:0007669"/>
    <property type="project" value="TreeGrafter"/>
</dbReference>
<dbReference type="PANTHER" id="PTHR48090:SF3">
    <property type="entry name" value="UNDECAPRENYL-PHOSPHATE 4-DEOXY-4-FORMAMIDO-L-ARABINOSE TRANSFERASE"/>
    <property type="match status" value="1"/>
</dbReference>
<sequence length="416" mass="46683">MNRLMGPRECKEHLQELGVLVVVPTFNNAGTVGTLMAQLIKYASDILVVDDGCTDGTEGILGTFGFREIDAAYVNGNESGGQRKAEGRTVLRHSRNMGKGRSLKDALVLAGRDGWKYVLTIDADGQHFPSDIPSFVEAAMQTPETLLTGCRNLQSENMPSRNTFANRFSNFWFRFETGVRLEDTQCGFRLYPLGSTDYSRWYYTSLYEFELEAIVFAAWSGVPVRGVPVSIYYPPAEERVSHFRPLRDFTRISVLNTVLVLVTFIYIWPRNLLRKVSWSRVRRFFNENLFHVKDSNLKLTLSFWLGIFIGLLPFGGYHFITAVFLAHLLKLNTLVAGAFTLISIAPVMPFLIFCSCWTGSLLLGHQMPFTGYGMNFSDIGNMLVDYILGGVVFAAVASSISAGICACILYVLRRKR</sequence>
<evidence type="ECO:0000256" key="1">
    <source>
        <dbReference type="ARBA" id="ARBA00022475"/>
    </source>
</evidence>
<dbReference type="Pfam" id="PF09835">
    <property type="entry name" value="DUF2062"/>
    <property type="match status" value="1"/>
</dbReference>
<accession>A0A9D9HIL2</accession>
<dbReference type="InterPro" id="IPR018639">
    <property type="entry name" value="DUF2062"/>
</dbReference>
<name>A0A9D9HIL2_9BACT</name>
<evidence type="ECO:0000313" key="11">
    <source>
        <dbReference type="EMBL" id="MBO8452924.1"/>
    </source>
</evidence>
<dbReference type="SUPFAM" id="SSF53448">
    <property type="entry name" value="Nucleotide-diphospho-sugar transferases"/>
    <property type="match status" value="1"/>
</dbReference>
<keyword evidence="1" id="KW-1003">Cell membrane</keyword>
<reference evidence="11" key="2">
    <citation type="journal article" date="2021" name="PeerJ">
        <title>Extensive microbial diversity within the chicken gut microbiome revealed by metagenomics and culture.</title>
        <authorList>
            <person name="Gilroy R."/>
            <person name="Ravi A."/>
            <person name="Getino M."/>
            <person name="Pursley I."/>
            <person name="Horton D.L."/>
            <person name="Alikhan N.F."/>
            <person name="Baker D."/>
            <person name="Gharbi K."/>
            <person name="Hall N."/>
            <person name="Watson M."/>
            <person name="Adriaenssens E.M."/>
            <person name="Foster-Nyarko E."/>
            <person name="Jarju S."/>
            <person name="Secka A."/>
            <person name="Antonio M."/>
            <person name="Oren A."/>
            <person name="Chaudhuri R.R."/>
            <person name="La Ragione R."/>
            <person name="Hildebrand F."/>
            <person name="Pallen M.J."/>
        </authorList>
    </citation>
    <scope>NUCLEOTIDE SEQUENCE</scope>
    <source>
        <strain evidence="11">B1-20833</strain>
    </source>
</reference>
<comment type="caution">
    <text evidence="11">The sequence shown here is derived from an EMBL/GenBank/DDBJ whole genome shotgun (WGS) entry which is preliminary data.</text>
</comment>
<feature type="domain" description="DUF2062" evidence="10">
    <location>
        <begin position="289"/>
        <end position="415"/>
    </location>
</feature>
<evidence type="ECO:0000256" key="3">
    <source>
        <dbReference type="ARBA" id="ARBA00022679"/>
    </source>
</evidence>
<dbReference type="InterPro" id="IPR029044">
    <property type="entry name" value="Nucleotide-diphossugar_trans"/>
</dbReference>
<keyword evidence="7 8" id="KW-0472">Membrane</keyword>
<feature type="transmembrane region" description="Helical" evidence="8">
    <location>
        <begin position="338"/>
        <end position="363"/>
    </location>
</feature>
<evidence type="ECO:0000256" key="2">
    <source>
        <dbReference type="ARBA" id="ARBA00022676"/>
    </source>
</evidence>
<dbReference type="Proteomes" id="UP000823661">
    <property type="component" value="Unassembled WGS sequence"/>
</dbReference>